<dbReference type="Gramene" id="C.cajan_17694.t">
    <property type="protein sequence ID" value="C.cajan_17694.t"/>
    <property type="gene ID" value="C.cajan_17694"/>
</dbReference>
<dbReference type="Proteomes" id="UP000075243">
    <property type="component" value="Chromosome 7"/>
</dbReference>
<reference evidence="1 2" key="1">
    <citation type="journal article" date="2012" name="Nat. Biotechnol.">
        <title>Draft genome sequence of pigeonpea (Cajanus cajan), an orphan legume crop of resource-poor farmers.</title>
        <authorList>
            <person name="Varshney R.K."/>
            <person name="Chen W."/>
            <person name="Li Y."/>
            <person name="Bharti A.K."/>
            <person name="Saxena R.K."/>
            <person name="Schlueter J.A."/>
            <person name="Donoghue M.T."/>
            <person name="Azam S."/>
            <person name="Fan G."/>
            <person name="Whaley A.M."/>
            <person name="Farmer A.D."/>
            <person name="Sheridan J."/>
            <person name="Iwata A."/>
            <person name="Tuteja R."/>
            <person name="Penmetsa R.V."/>
            <person name="Wu W."/>
            <person name="Upadhyaya H.D."/>
            <person name="Yang S.P."/>
            <person name="Shah T."/>
            <person name="Saxena K.B."/>
            <person name="Michael T."/>
            <person name="McCombie W.R."/>
            <person name="Yang B."/>
            <person name="Zhang G."/>
            <person name="Yang H."/>
            <person name="Wang J."/>
            <person name="Spillane C."/>
            <person name="Cook D.R."/>
            <person name="May G.D."/>
            <person name="Xu X."/>
            <person name="Jackson S.A."/>
        </authorList>
    </citation>
    <scope>NUCLEOTIDE SEQUENCE [LARGE SCALE GENOMIC DNA]</scope>
    <source>
        <strain evidence="2">cv. Asha</strain>
    </source>
</reference>
<protein>
    <recommendedName>
        <fullName evidence="3">MULE transposase domain-containing protein</fullName>
    </recommendedName>
</protein>
<dbReference type="AlphaFoldDB" id="A0A151T9B7"/>
<sequence length="72" mass="8038">IDSTHLYDKCKGTLLIATTQDGDSNVLPLALVVVEGSWFLAYLREHVSNRAISECVNKILKECKNIYITTLV</sequence>
<accession>A0A151T9B7</accession>
<name>A0A151T9B7_CAJCA</name>
<dbReference type="EMBL" id="CM003609">
    <property type="protein sequence ID" value="KYP63638.1"/>
    <property type="molecule type" value="Genomic_DNA"/>
</dbReference>
<gene>
    <name evidence="1" type="ORF">KK1_018217</name>
</gene>
<keyword evidence="2" id="KW-1185">Reference proteome</keyword>
<feature type="non-terminal residue" evidence="1">
    <location>
        <position position="1"/>
    </location>
</feature>
<proteinExistence type="predicted"/>
<evidence type="ECO:0008006" key="3">
    <source>
        <dbReference type="Google" id="ProtNLM"/>
    </source>
</evidence>
<organism evidence="1 2">
    <name type="scientific">Cajanus cajan</name>
    <name type="common">Pigeon pea</name>
    <name type="synonym">Cajanus indicus</name>
    <dbReference type="NCBI Taxonomy" id="3821"/>
    <lineage>
        <taxon>Eukaryota</taxon>
        <taxon>Viridiplantae</taxon>
        <taxon>Streptophyta</taxon>
        <taxon>Embryophyta</taxon>
        <taxon>Tracheophyta</taxon>
        <taxon>Spermatophyta</taxon>
        <taxon>Magnoliopsida</taxon>
        <taxon>eudicotyledons</taxon>
        <taxon>Gunneridae</taxon>
        <taxon>Pentapetalae</taxon>
        <taxon>rosids</taxon>
        <taxon>fabids</taxon>
        <taxon>Fabales</taxon>
        <taxon>Fabaceae</taxon>
        <taxon>Papilionoideae</taxon>
        <taxon>50 kb inversion clade</taxon>
        <taxon>NPAAA clade</taxon>
        <taxon>indigoferoid/millettioid clade</taxon>
        <taxon>Phaseoleae</taxon>
        <taxon>Cajanus</taxon>
    </lineage>
</organism>
<evidence type="ECO:0000313" key="1">
    <source>
        <dbReference type="EMBL" id="KYP63638.1"/>
    </source>
</evidence>
<evidence type="ECO:0000313" key="2">
    <source>
        <dbReference type="Proteomes" id="UP000075243"/>
    </source>
</evidence>